<feature type="transmembrane region" description="Helical" evidence="5">
    <location>
        <begin position="12"/>
        <end position="32"/>
    </location>
</feature>
<dbReference type="EMBL" id="JFHC01000147">
    <property type="protein sequence ID" value="KDR37736.1"/>
    <property type="molecule type" value="Genomic_DNA"/>
</dbReference>
<evidence type="ECO:0000256" key="4">
    <source>
        <dbReference type="ARBA" id="ARBA00023136"/>
    </source>
</evidence>
<evidence type="ECO:0000256" key="5">
    <source>
        <dbReference type="SAM" id="Phobius"/>
    </source>
</evidence>
<dbReference type="GO" id="GO:0016020">
    <property type="term" value="C:membrane"/>
    <property type="evidence" value="ECO:0007669"/>
    <property type="project" value="UniProtKB-SubCell"/>
</dbReference>
<dbReference type="GO" id="GO:0055085">
    <property type="term" value="P:transmembrane transport"/>
    <property type="evidence" value="ECO:0007669"/>
    <property type="project" value="InterPro"/>
</dbReference>
<keyword evidence="8" id="KW-1185">Reference proteome</keyword>
<dbReference type="InterPro" id="IPR037682">
    <property type="entry name" value="TonB_C"/>
</dbReference>
<evidence type="ECO:0000256" key="2">
    <source>
        <dbReference type="ARBA" id="ARBA00022692"/>
    </source>
</evidence>
<dbReference type="PROSITE" id="PS52015">
    <property type="entry name" value="TONB_CTD"/>
    <property type="match status" value="1"/>
</dbReference>
<comment type="caution">
    <text evidence="7">The sequence shown here is derived from an EMBL/GenBank/DDBJ whole genome shotgun (WGS) entry which is preliminary data.</text>
</comment>
<reference evidence="7 8" key="1">
    <citation type="submission" date="2014-03" db="EMBL/GenBank/DDBJ databases">
        <title>Draft Genome Sequences of Four Burkholderia Strains.</title>
        <authorList>
            <person name="Liu X.Y."/>
            <person name="Li C.X."/>
            <person name="Xu J.H."/>
        </authorList>
    </citation>
    <scope>NUCLEOTIDE SEQUENCE [LARGE SCALE GENOMIC DNA]</scope>
    <source>
        <strain evidence="7 8">DSM 50014</strain>
    </source>
</reference>
<dbReference type="Gene3D" id="3.30.1150.10">
    <property type="match status" value="1"/>
</dbReference>
<keyword evidence="4 5" id="KW-0472">Membrane</keyword>
<keyword evidence="3 5" id="KW-1133">Transmembrane helix</keyword>
<dbReference type="Proteomes" id="UP000027466">
    <property type="component" value="Unassembled WGS sequence"/>
</dbReference>
<evidence type="ECO:0000313" key="7">
    <source>
        <dbReference type="EMBL" id="KDR37736.1"/>
    </source>
</evidence>
<sequence length="176" mass="18772">MVLYSSPPQRRRSAAGTSIIMASVLALMVVGVSGCTFTPPPQPLVGEPAAAPPPPPPDTTALGRYRKRVAERILERNPSSVLHGTPQAMLRSVVVVAFTVNSDGKILSSAVYRSNGDAGAERIALATLRRASPLPSPPPALLDARGHLELMEDWLFNNNGKFQLHEFASPQATTIK</sequence>
<gene>
    <name evidence="7" type="ORF">BG61_07930</name>
</gene>
<evidence type="ECO:0000256" key="3">
    <source>
        <dbReference type="ARBA" id="ARBA00022989"/>
    </source>
</evidence>
<comment type="subcellular location">
    <subcellularLocation>
        <location evidence="1">Membrane</location>
        <topology evidence="1">Single-pass membrane protein</topology>
    </subcellularLocation>
</comment>
<dbReference type="NCBIfam" id="TIGR01352">
    <property type="entry name" value="tonB_Cterm"/>
    <property type="match status" value="1"/>
</dbReference>
<evidence type="ECO:0000256" key="1">
    <source>
        <dbReference type="ARBA" id="ARBA00004167"/>
    </source>
</evidence>
<name>A0A069PKA6_9BURK</name>
<accession>A0A069PKA6</accession>
<keyword evidence="2 5" id="KW-0812">Transmembrane</keyword>
<protein>
    <submittedName>
        <fullName evidence="7">Energy transducer TonB</fullName>
    </submittedName>
</protein>
<evidence type="ECO:0000313" key="8">
    <source>
        <dbReference type="Proteomes" id="UP000027466"/>
    </source>
</evidence>
<organism evidence="7 8">
    <name type="scientific">Caballeronia glathei</name>
    <dbReference type="NCBI Taxonomy" id="60547"/>
    <lineage>
        <taxon>Bacteria</taxon>
        <taxon>Pseudomonadati</taxon>
        <taxon>Pseudomonadota</taxon>
        <taxon>Betaproteobacteria</taxon>
        <taxon>Burkholderiales</taxon>
        <taxon>Burkholderiaceae</taxon>
        <taxon>Caballeronia</taxon>
    </lineage>
</organism>
<dbReference type="AlphaFoldDB" id="A0A069PKA6"/>
<dbReference type="InterPro" id="IPR006260">
    <property type="entry name" value="TonB/TolA_C"/>
</dbReference>
<dbReference type="RefSeq" id="WP_035943201.1">
    <property type="nucleotide sequence ID" value="NZ_CADFFX010000055.1"/>
</dbReference>
<dbReference type="SUPFAM" id="SSF74653">
    <property type="entry name" value="TolA/TonB C-terminal domain"/>
    <property type="match status" value="1"/>
</dbReference>
<proteinExistence type="predicted"/>
<dbReference type="Pfam" id="PF13103">
    <property type="entry name" value="TonB_2"/>
    <property type="match status" value="1"/>
</dbReference>
<feature type="domain" description="TonB C-terminal" evidence="6">
    <location>
        <begin position="66"/>
        <end position="163"/>
    </location>
</feature>
<evidence type="ECO:0000259" key="6">
    <source>
        <dbReference type="PROSITE" id="PS52015"/>
    </source>
</evidence>